<feature type="region of interest" description="Disordered" evidence="7">
    <location>
        <begin position="251"/>
        <end position="281"/>
    </location>
</feature>
<dbReference type="PROSITE" id="PS51007">
    <property type="entry name" value="CYTC"/>
    <property type="match status" value="2"/>
</dbReference>
<evidence type="ECO:0000256" key="7">
    <source>
        <dbReference type="SAM" id="MobiDB-lite"/>
    </source>
</evidence>
<name>A0A1L1PRT1_HYDIT</name>
<dbReference type="PRINTS" id="PR00606">
    <property type="entry name" value="CYTCHROMECID"/>
</dbReference>
<dbReference type="GO" id="GO:0009055">
    <property type="term" value="F:electron transfer activity"/>
    <property type="evidence" value="ECO:0007669"/>
    <property type="project" value="InterPro"/>
</dbReference>
<sequence length="382" mass="40739">MNHPRRATRDPLKGATPAARQSRFRGVSRFCFGVLTLTLSQLALAQSQPWHEVGREATPAEIKAWDIDVRPDFKGLPKGEGSVALGEKVWEAQCASCHGSFGESNEVFTPIVGGTTKADIERGRVKNLEPGNTFPQRTTLMKVATVSTLWDYINRAMPWNAPKTLKTEEVYGVLAYILHLGDIVPADFTLSDQNIAEVQKRMPNRNGMVFHEPLWKASGKGDAKNVACMKDCPTEAQVRSSLPDFARDAHGNIQEQNRVVGPVRGADTTKPPPKGPVGSVPPPAPVVVAAAPAATPGAVDVKALLTANGCTACHGISNKIVGPGFTEILAKHKGKADLETYLAGKIKSGGGGVYGAVPMPPQPQLKDAEALAIARWIAGGPR</sequence>
<feature type="region of interest" description="Disordered" evidence="7">
    <location>
        <begin position="1"/>
        <end position="20"/>
    </location>
</feature>
<dbReference type="PANTHER" id="PTHR35008:SF8">
    <property type="entry name" value="ALCOHOL DEHYDROGENASE CYTOCHROME C SUBUNIT"/>
    <property type="match status" value="1"/>
</dbReference>
<dbReference type="GO" id="GO:0020037">
    <property type="term" value="F:heme binding"/>
    <property type="evidence" value="ECO:0007669"/>
    <property type="project" value="InterPro"/>
</dbReference>
<keyword evidence="5 6" id="KW-0408">Iron</keyword>
<evidence type="ECO:0000256" key="1">
    <source>
        <dbReference type="ARBA" id="ARBA00022448"/>
    </source>
</evidence>
<protein>
    <submittedName>
        <fullName evidence="9">Cytochrome class i</fullName>
    </submittedName>
</protein>
<feature type="binding site" description="covalent" evidence="6">
    <location>
        <position position="314"/>
    </location>
    <ligand>
        <name>heme c</name>
        <dbReference type="ChEBI" id="CHEBI:61717"/>
    </ligand>
</feature>
<dbReference type="GO" id="GO:0005506">
    <property type="term" value="F:iron ion binding"/>
    <property type="evidence" value="ECO:0007669"/>
    <property type="project" value="InterPro"/>
</dbReference>
<dbReference type="RefSeq" id="WP_009517949.1">
    <property type="nucleotide sequence ID" value="NZ_CCAE010000018.1"/>
</dbReference>
<evidence type="ECO:0000256" key="6">
    <source>
        <dbReference type="PIRSR" id="PIRSR602324-1"/>
    </source>
</evidence>
<accession>A0A1L1PRT1</accession>
<dbReference type="Gene3D" id="1.10.760.10">
    <property type="entry name" value="Cytochrome c-like domain"/>
    <property type="match status" value="2"/>
</dbReference>
<feature type="domain" description="Cytochrome c" evidence="8">
    <location>
        <begin position="81"/>
        <end position="181"/>
    </location>
</feature>
<feature type="domain" description="Cytochrome c" evidence="8">
    <location>
        <begin position="292"/>
        <end position="381"/>
    </location>
</feature>
<evidence type="ECO:0000256" key="3">
    <source>
        <dbReference type="ARBA" id="ARBA00022723"/>
    </source>
</evidence>
<comment type="PTM">
    <text evidence="6">Binds 1 heme c group covalently per subunit.</text>
</comment>
<evidence type="ECO:0000313" key="10">
    <source>
        <dbReference type="Proteomes" id="UP000028878"/>
    </source>
</evidence>
<organism evidence="9 10">
    <name type="scientific">Hydrogenophaga intermedia</name>
    <dbReference type="NCBI Taxonomy" id="65786"/>
    <lineage>
        <taxon>Bacteria</taxon>
        <taxon>Pseudomonadati</taxon>
        <taxon>Pseudomonadota</taxon>
        <taxon>Betaproteobacteria</taxon>
        <taxon>Burkholderiales</taxon>
        <taxon>Comamonadaceae</taxon>
        <taxon>Hydrogenophaga</taxon>
    </lineage>
</organism>
<reference evidence="10" key="1">
    <citation type="submission" date="2014-11" db="EMBL/GenBank/DDBJ databases">
        <title>Draft genome sequence of Hydrogenophaga intermedia S1.</title>
        <authorList>
            <person name="Gan H.M."/>
            <person name="Chew T.H."/>
            <person name="Stolz A."/>
        </authorList>
    </citation>
    <scope>NUCLEOTIDE SEQUENCE [LARGE SCALE GENOMIC DNA]</scope>
    <source>
        <strain evidence="10">S1</strain>
    </source>
</reference>
<feature type="binding site" description="covalent" evidence="6">
    <location>
        <position position="310"/>
    </location>
    <ligand>
        <name>heme c</name>
        <dbReference type="ChEBI" id="CHEBI:61717"/>
    </ligand>
</feature>
<dbReference type="PANTHER" id="PTHR35008">
    <property type="entry name" value="BLL4482 PROTEIN-RELATED"/>
    <property type="match status" value="1"/>
</dbReference>
<evidence type="ECO:0000256" key="4">
    <source>
        <dbReference type="ARBA" id="ARBA00022982"/>
    </source>
</evidence>
<dbReference type="InterPro" id="IPR009056">
    <property type="entry name" value="Cyt_c-like_dom"/>
</dbReference>
<dbReference type="Pfam" id="PF13442">
    <property type="entry name" value="Cytochrome_CBB3"/>
    <property type="match status" value="1"/>
</dbReference>
<dbReference type="AlphaFoldDB" id="A0A1L1PRT1"/>
<evidence type="ECO:0000313" key="9">
    <source>
        <dbReference type="EMBL" id="CDN88045.1"/>
    </source>
</evidence>
<dbReference type="InterPro" id="IPR051459">
    <property type="entry name" value="Cytochrome_c-type_DH"/>
</dbReference>
<dbReference type="InterPro" id="IPR036909">
    <property type="entry name" value="Cyt_c-like_dom_sf"/>
</dbReference>
<dbReference type="EMBL" id="CCAE010000018">
    <property type="protein sequence ID" value="CDN88045.1"/>
    <property type="molecule type" value="Genomic_DNA"/>
</dbReference>
<keyword evidence="1" id="KW-0813">Transport</keyword>
<dbReference type="SUPFAM" id="SSF46626">
    <property type="entry name" value="Cytochrome c"/>
    <property type="match status" value="2"/>
</dbReference>
<feature type="binding site" description="covalent" evidence="6">
    <location>
        <position position="359"/>
    </location>
    <ligand>
        <name>heme c</name>
        <dbReference type="ChEBI" id="CHEBI:61717"/>
    </ligand>
</feature>
<gene>
    <name evidence="9" type="ORF">BN948_02476</name>
</gene>
<keyword evidence="4" id="KW-0249">Electron transport</keyword>
<keyword evidence="3 6" id="KW-0479">Metal-binding</keyword>
<proteinExistence type="predicted"/>
<dbReference type="InterPro" id="IPR002324">
    <property type="entry name" value="Cyt_c_ID"/>
</dbReference>
<keyword evidence="10" id="KW-1185">Reference proteome</keyword>
<dbReference type="Pfam" id="PF00034">
    <property type="entry name" value="Cytochrom_C"/>
    <property type="match status" value="1"/>
</dbReference>
<dbReference type="Proteomes" id="UP000028878">
    <property type="component" value="Unassembled WGS sequence"/>
</dbReference>
<evidence type="ECO:0000259" key="8">
    <source>
        <dbReference type="PROSITE" id="PS51007"/>
    </source>
</evidence>
<feature type="compositionally biased region" description="Pro residues" evidence="7">
    <location>
        <begin position="270"/>
        <end position="281"/>
    </location>
</feature>
<keyword evidence="2 6" id="KW-0349">Heme</keyword>
<evidence type="ECO:0000256" key="5">
    <source>
        <dbReference type="ARBA" id="ARBA00023004"/>
    </source>
</evidence>
<evidence type="ECO:0000256" key="2">
    <source>
        <dbReference type="ARBA" id="ARBA00022617"/>
    </source>
</evidence>